<evidence type="ECO:0000313" key="4">
    <source>
        <dbReference type="Proteomes" id="UP000799444"/>
    </source>
</evidence>
<dbReference type="AlphaFoldDB" id="A0A9P4V582"/>
<accession>A0A9P4V582</accession>
<dbReference type="GO" id="GO:0016746">
    <property type="term" value="F:acyltransferase activity"/>
    <property type="evidence" value="ECO:0007669"/>
    <property type="project" value="UniProtKB-KW"/>
</dbReference>
<feature type="non-terminal residue" evidence="3">
    <location>
        <position position="1"/>
    </location>
</feature>
<evidence type="ECO:0000313" key="3">
    <source>
        <dbReference type="EMBL" id="KAF2736095.1"/>
    </source>
</evidence>
<organism evidence="3 4">
    <name type="scientific">Polyplosphaeria fusca</name>
    <dbReference type="NCBI Taxonomy" id="682080"/>
    <lineage>
        <taxon>Eukaryota</taxon>
        <taxon>Fungi</taxon>
        <taxon>Dikarya</taxon>
        <taxon>Ascomycota</taxon>
        <taxon>Pezizomycotina</taxon>
        <taxon>Dothideomycetes</taxon>
        <taxon>Pleosporomycetidae</taxon>
        <taxon>Pleosporales</taxon>
        <taxon>Tetraplosphaeriaceae</taxon>
        <taxon>Polyplosphaeria</taxon>
    </lineage>
</organism>
<dbReference type="PANTHER" id="PTHR45527:SF16">
    <property type="entry name" value="NONRIBOSOMAL PEPTIDE SYNTHASE ATNA-RELATED"/>
    <property type="match status" value="1"/>
</dbReference>
<feature type="non-terminal residue" evidence="3">
    <location>
        <position position="311"/>
    </location>
</feature>
<name>A0A9P4V582_9PLEO</name>
<keyword evidence="1" id="KW-0436">Ligase</keyword>
<reference evidence="3" key="1">
    <citation type="journal article" date="2020" name="Stud. Mycol.">
        <title>101 Dothideomycetes genomes: a test case for predicting lifestyles and emergence of pathogens.</title>
        <authorList>
            <person name="Haridas S."/>
            <person name="Albert R."/>
            <person name="Binder M."/>
            <person name="Bloem J."/>
            <person name="Labutti K."/>
            <person name="Salamov A."/>
            <person name="Andreopoulos B."/>
            <person name="Baker S."/>
            <person name="Barry K."/>
            <person name="Bills G."/>
            <person name="Bluhm B."/>
            <person name="Cannon C."/>
            <person name="Castanera R."/>
            <person name="Culley D."/>
            <person name="Daum C."/>
            <person name="Ezra D."/>
            <person name="Gonzalez J."/>
            <person name="Henrissat B."/>
            <person name="Kuo A."/>
            <person name="Liang C."/>
            <person name="Lipzen A."/>
            <person name="Lutzoni F."/>
            <person name="Magnuson J."/>
            <person name="Mondo S."/>
            <person name="Nolan M."/>
            <person name="Ohm R."/>
            <person name="Pangilinan J."/>
            <person name="Park H.-J."/>
            <person name="Ramirez L."/>
            <person name="Alfaro M."/>
            <person name="Sun H."/>
            <person name="Tritt A."/>
            <person name="Yoshinaga Y."/>
            <person name="Zwiers L.-H."/>
            <person name="Turgeon B."/>
            <person name="Goodwin S."/>
            <person name="Spatafora J."/>
            <person name="Crous P."/>
            <person name="Grigoriev I."/>
        </authorList>
    </citation>
    <scope>NUCLEOTIDE SEQUENCE</scope>
    <source>
        <strain evidence="3">CBS 125425</strain>
    </source>
</reference>
<dbReference type="Proteomes" id="UP000799444">
    <property type="component" value="Unassembled WGS sequence"/>
</dbReference>
<dbReference type="Pfam" id="PF00668">
    <property type="entry name" value="Condensation"/>
    <property type="match status" value="1"/>
</dbReference>
<keyword evidence="4" id="KW-1185">Reference proteome</keyword>
<dbReference type="EMBL" id="ML996129">
    <property type="protein sequence ID" value="KAF2736095.1"/>
    <property type="molecule type" value="Genomic_DNA"/>
</dbReference>
<dbReference type="SUPFAM" id="SSF52777">
    <property type="entry name" value="CoA-dependent acyltransferases"/>
    <property type="match status" value="2"/>
</dbReference>
<dbReference type="GO" id="GO:0005737">
    <property type="term" value="C:cytoplasm"/>
    <property type="evidence" value="ECO:0007669"/>
    <property type="project" value="TreeGrafter"/>
</dbReference>
<dbReference type="Gene3D" id="3.30.559.10">
    <property type="entry name" value="Chloramphenicol acetyltransferase-like domain"/>
    <property type="match status" value="1"/>
</dbReference>
<sequence length="311" mass="34940">FFIDFPPDSDCKRLASSCKALVHHFDIFRTVFVSVEKTLYQVVLENLAAPIEIIETDDDITSATRSLVDLDLQQPLRLGESLLRIAILNQRSSTVRVILRMSHALYDGLSFEHIVFSLHAFYDGKALATSSRFAGYIQHMAESRDLGYRYWSSVLRHSSMTARTSGNVTYIVEKSIESTLQAGNNITPATVFTAACAFMLAKETGLSDLVFGRIVSGRQNLPAQWQNIVGPCTNEVPVRAIMDKNASPRELLQQVQSQYLDSLPSETLGFDELKENCTDWPDSTTDFGCYTNFQNFEMRPESQIQGQSIRL</sequence>
<dbReference type="PANTHER" id="PTHR45527">
    <property type="entry name" value="NONRIBOSOMAL PEPTIDE SYNTHETASE"/>
    <property type="match status" value="1"/>
</dbReference>
<dbReference type="GO" id="GO:0031177">
    <property type="term" value="F:phosphopantetheine binding"/>
    <property type="evidence" value="ECO:0007669"/>
    <property type="project" value="TreeGrafter"/>
</dbReference>
<keyword evidence="3" id="KW-0012">Acyltransferase</keyword>
<dbReference type="GO" id="GO:0016874">
    <property type="term" value="F:ligase activity"/>
    <property type="evidence" value="ECO:0007669"/>
    <property type="project" value="UniProtKB-KW"/>
</dbReference>
<dbReference type="OrthoDB" id="3791627at2759"/>
<dbReference type="Gene3D" id="3.30.559.30">
    <property type="entry name" value="Nonribosomal peptide synthetase, condensation domain"/>
    <property type="match status" value="1"/>
</dbReference>
<dbReference type="CDD" id="cd19542">
    <property type="entry name" value="CT_NRPS-like"/>
    <property type="match status" value="1"/>
</dbReference>
<dbReference type="InterPro" id="IPR023213">
    <property type="entry name" value="CAT-like_dom_sf"/>
</dbReference>
<proteinExistence type="predicted"/>
<comment type="caution">
    <text evidence="3">The sequence shown here is derived from an EMBL/GenBank/DDBJ whole genome shotgun (WGS) entry which is preliminary data.</text>
</comment>
<protein>
    <submittedName>
        <fullName evidence="3">CoA-dependent acyltransferase</fullName>
    </submittedName>
</protein>
<gene>
    <name evidence="3" type="ORF">EJ04DRAFT_412944</name>
</gene>
<dbReference type="GO" id="GO:0044550">
    <property type="term" value="P:secondary metabolite biosynthetic process"/>
    <property type="evidence" value="ECO:0007669"/>
    <property type="project" value="TreeGrafter"/>
</dbReference>
<feature type="domain" description="Condensation" evidence="2">
    <location>
        <begin position="7"/>
        <end position="302"/>
    </location>
</feature>
<evidence type="ECO:0000259" key="2">
    <source>
        <dbReference type="Pfam" id="PF00668"/>
    </source>
</evidence>
<dbReference type="InterPro" id="IPR001242">
    <property type="entry name" value="Condensation_dom"/>
</dbReference>
<dbReference type="GO" id="GO:0043041">
    <property type="term" value="P:amino acid activation for nonribosomal peptide biosynthetic process"/>
    <property type="evidence" value="ECO:0007669"/>
    <property type="project" value="TreeGrafter"/>
</dbReference>
<evidence type="ECO:0000256" key="1">
    <source>
        <dbReference type="ARBA" id="ARBA00022598"/>
    </source>
</evidence>
<keyword evidence="3" id="KW-0808">Transferase</keyword>